<feature type="domain" description="Purple acid phosphatase N-terminal" evidence="5">
    <location>
        <begin position="76"/>
        <end position="156"/>
    </location>
</feature>
<dbReference type="GO" id="GO:0003993">
    <property type="term" value="F:acid phosphatase activity"/>
    <property type="evidence" value="ECO:0007669"/>
    <property type="project" value="UniProtKB-EC"/>
</dbReference>
<dbReference type="Gene3D" id="2.60.40.380">
    <property type="entry name" value="Purple acid phosphatase-like, N-terminal"/>
    <property type="match status" value="1"/>
</dbReference>
<dbReference type="InterPro" id="IPR029052">
    <property type="entry name" value="Metallo-depent_PP-like"/>
</dbReference>
<reference evidence="6 7" key="1">
    <citation type="journal article" date="2020" name="Mol. Biol. Evol.">
        <title>Distinct Expression and Methylation Patterns for Genes with Different Fates following a Single Whole-Genome Duplication in Flowering Plants.</title>
        <authorList>
            <person name="Shi T."/>
            <person name="Rahmani R.S."/>
            <person name="Gugger P.F."/>
            <person name="Wang M."/>
            <person name="Li H."/>
            <person name="Zhang Y."/>
            <person name="Li Z."/>
            <person name="Wang Q."/>
            <person name="Van de Peer Y."/>
            <person name="Marchal K."/>
            <person name="Chen J."/>
        </authorList>
    </citation>
    <scope>NUCLEOTIDE SEQUENCE [LARGE SCALE GENOMIC DNA]</scope>
    <source>
        <tissue evidence="6">Leaf</tissue>
    </source>
</reference>
<keyword evidence="7" id="KW-1185">Reference proteome</keyword>
<evidence type="ECO:0000256" key="1">
    <source>
        <dbReference type="ARBA" id="ARBA00008723"/>
    </source>
</evidence>
<comment type="caution">
    <text evidence="6">The sequence shown here is derived from an EMBL/GenBank/DDBJ whole genome shotgun (WGS) entry which is preliminary data.</text>
</comment>
<feature type="domain" description="Calcineurin-like phosphoesterase" evidence="4">
    <location>
        <begin position="174"/>
        <end position="289"/>
    </location>
</feature>
<comment type="similarity">
    <text evidence="1 3">Belongs to the metallophosphoesterase superfamily. Purple acid phosphatase family.</text>
</comment>
<protein>
    <recommendedName>
        <fullName evidence="3">Purple acid phosphatase</fullName>
        <ecNumber evidence="3">3.1.3.2</ecNumber>
    </recommendedName>
</protein>
<comment type="catalytic activity">
    <reaction evidence="3">
        <text>a phosphate monoester + H2O = an alcohol + phosphate</text>
        <dbReference type="Rhea" id="RHEA:15017"/>
        <dbReference type="ChEBI" id="CHEBI:15377"/>
        <dbReference type="ChEBI" id="CHEBI:30879"/>
        <dbReference type="ChEBI" id="CHEBI:43474"/>
        <dbReference type="ChEBI" id="CHEBI:67140"/>
        <dbReference type="EC" id="3.1.3.2"/>
    </reaction>
</comment>
<dbReference type="Pfam" id="PF16656">
    <property type="entry name" value="Pur_ac_phosph_N"/>
    <property type="match status" value="1"/>
</dbReference>
<evidence type="ECO:0000313" key="6">
    <source>
        <dbReference type="EMBL" id="DAD40373.1"/>
    </source>
</evidence>
<name>A0A822Z723_NELNU</name>
<dbReference type="AlphaFoldDB" id="A0A822Z723"/>
<evidence type="ECO:0000313" key="7">
    <source>
        <dbReference type="Proteomes" id="UP000607653"/>
    </source>
</evidence>
<sequence>MESRYLGLVLALLLNTAVLSHGGITSSYVRKPEASVDMPLDAFPSPPGYNAPEQFCFSLFNICKIPGSHNSGDHIGSSVIVSWVTPEKPGPKYLTYWEAHHSNHKHKAHAMITFYRYYNYTSGFIHHATIKNLQYDTHYFYEIGSGKSARQFSFTTPPKVGLDVPCTFGVIGWRWDSWARFVEKSIAYQPWIWTAGNHEIDFAPEIGESVPFKPYMYRYHVPYKASESTSPLWYSIKRASAHIIVLSSYSAYGTYTPQYNWLQQEFTKVNRSETPWLIVLLHSPWYNSDSYH</sequence>
<dbReference type="Pfam" id="PF00149">
    <property type="entry name" value="Metallophos"/>
    <property type="match status" value="1"/>
</dbReference>
<dbReference type="PANTHER" id="PTHR22953:SF120">
    <property type="entry name" value="PURPLE ACID PHOSPHATASE 11-RELATED"/>
    <property type="match status" value="1"/>
</dbReference>
<evidence type="ECO:0000259" key="4">
    <source>
        <dbReference type="Pfam" id="PF00149"/>
    </source>
</evidence>
<dbReference type="PANTHER" id="PTHR22953">
    <property type="entry name" value="ACID PHOSPHATASE RELATED"/>
    <property type="match status" value="1"/>
</dbReference>
<keyword evidence="3" id="KW-0378">Hydrolase</keyword>
<feature type="signal peptide" evidence="3">
    <location>
        <begin position="1"/>
        <end position="22"/>
    </location>
</feature>
<proteinExistence type="inferred from homology"/>
<accession>A0A822Z723</accession>
<keyword evidence="2 3" id="KW-0732">Signal</keyword>
<dbReference type="SUPFAM" id="SSF49363">
    <property type="entry name" value="Purple acid phosphatase, N-terminal domain"/>
    <property type="match status" value="1"/>
</dbReference>
<dbReference type="Gene3D" id="3.60.21.10">
    <property type="match status" value="1"/>
</dbReference>
<dbReference type="InterPro" id="IPR004843">
    <property type="entry name" value="Calcineurin-like_PHP"/>
</dbReference>
<dbReference type="InterPro" id="IPR039331">
    <property type="entry name" value="PAPs-like"/>
</dbReference>
<dbReference type="EMBL" id="DUZY01000005">
    <property type="protein sequence ID" value="DAD40373.1"/>
    <property type="molecule type" value="Genomic_DNA"/>
</dbReference>
<evidence type="ECO:0000256" key="2">
    <source>
        <dbReference type="ARBA" id="ARBA00022729"/>
    </source>
</evidence>
<evidence type="ECO:0000259" key="5">
    <source>
        <dbReference type="Pfam" id="PF16656"/>
    </source>
</evidence>
<dbReference type="SUPFAM" id="SSF56300">
    <property type="entry name" value="Metallo-dependent phosphatases"/>
    <property type="match status" value="1"/>
</dbReference>
<dbReference type="GO" id="GO:0046872">
    <property type="term" value="F:metal ion binding"/>
    <property type="evidence" value="ECO:0007669"/>
    <property type="project" value="InterPro"/>
</dbReference>
<dbReference type="Proteomes" id="UP000607653">
    <property type="component" value="Unassembled WGS sequence"/>
</dbReference>
<organism evidence="6 7">
    <name type="scientific">Nelumbo nucifera</name>
    <name type="common">Sacred lotus</name>
    <dbReference type="NCBI Taxonomy" id="4432"/>
    <lineage>
        <taxon>Eukaryota</taxon>
        <taxon>Viridiplantae</taxon>
        <taxon>Streptophyta</taxon>
        <taxon>Embryophyta</taxon>
        <taxon>Tracheophyta</taxon>
        <taxon>Spermatophyta</taxon>
        <taxon>Magnoliopsida</taxon>
        <taxon>Proteales</taxon>
        <taxon>Nelumbonaceae</taxon>
        <taxon>Nelumbo</taxon>
    </lineage>
</organism>
<dbReference type="EC" id="3.1.3.2" evidence="3"/>
<gene>
    <name evidence="6" type="ORF">HUJ06_014696</name>
</gene>
<evidence type="ECO:0000256" key="3">
    <source>
        <dbReference type="RuleBase" id="RU361203"/>
    </source>
</evidence>
<dbReference type="InterPro" id="IPR015914">
    <property type="entry name" value="PAPs_N"/>
</dbReference>
<feature type="chain" id="PRO_5033097984" description="Purple acid phosphatase" evidence="3">
    <location>
        <begin position="23"/>
        <end position="292"/>
    </location>
</feature>
<dbReference type="InterPro" id="IPR008963">
    <property type="entry name" value="Purple_acid_Pase-like_N"/>
</dbReference>